<comment type="caution">
    <text evidence="1">The sequence shown here is derived from an EMBL/GenBank/DDBJ whole genome shotgun (WGS) entry which is preliminary data.</text>
</comment>
<reference evidence="1 2" key="1">
    <citation type="journal article" date="2024" name="Commun. Biol.">
        <title>Comparative genomic analysis of thermophilic fungi reveals convergent evolutionary adaptations and gene losses.</title>
        <authorList>
            <person name="Steindorff A.S."/>
            <person name="Aguilar-Pontes M.V."/>
            <person name="Robinson A.J."/>
            <person name="Andreopoulos B."/>
            <person name="LaButti K."/>
            <person name="Kuo A."/>
            <person name="Mondo S."/>
            <person name="Riley R."/>
            <person name="Otillar R."/>
            <person name="Haridas S."/>
            <person name="Lipzen A."/>
            <person name="Grimwood J."/>
            <person name="Schmutz J."/>
            <person name="Clum A."/>
            <person name="Reid I.D."/>
            <person name="Moisan M.C."/>
            <person name="Butler G."/>
            <person name="Nguyen T.T.M."/>
            <person name="Dewar K."/>
            <person name="Conant G."/>
            <person name="Drula E."/>
            <person name="Henrissat B."/>
            <person name="Hansel C."/>
            <person name="Singer S."/>
            <person name="Hutchinson M.I."/>
            <person name="de Vries R.P."/>
            <person name="Natvig D.O."/>
            <person name="Powell A.J."/>
            <person name="Tsang A."/>
            <person name="Grigoriev I.V."/>
        </authorList>
    </citation>
    <scope>NUCLEOTIDE SEQUENCE [LARGE SCALE GENOMIC DNA]</scope>
    <source>
        <strain evidence="1 2">CBS 620.91</strain>
    </source>
</reference>
<dbReference type="EMBL" id="JAZGSY010000095">
    <property type="protein sequence ID" value="KAL1840904.1"/>
    <property type="molecule type" value="Genomic_DNA"/>
</dbReference>
<proteinExistence type="predicted"/>
<evidence type="ECO:0000313" key="2">
    <source>
        <dbReference type="Proteomes" id="UP001583172"/>
    </source>
</evidence>
<evidence type="ECO:0000313" key="1">
    <source>
        <dbReference type="EMBL" id="KAL1840904.1"/>
    </source>
</evidence>
<keyword evidence="2" id="KW-1185">Reference proteome</keyword>
<dbReference type="Proteomes" id="UP001583172">
    <property type="component" value="Unassembled WGS sequence"/>
</dbReference>
<name>A0ABR3VGI2_HUMIN</name>
<sequence>MKVIGELGRRRKRIGAFFSYPGSNSPRDTGCLRTALADISFSRRLTPLQIARLIEGLKDACWVAGRISDYHAAVVVEEWRSSPTPFLTADDYFLKTKLTRDDAAMLQNKILAAQRRFILHDLSPIRLALLALLGELVAVVTRDPDSLLEYARRPGNISERTECLLRWGTATIYAKACDPDVGLEEGVTALGRYFAARAHRRMTEYYRPIDSDYFKEQEECLFQTLCRALRVPVEGKDLEYKQLVEMCEELRVKRRTVILNWLEQ</sequence>
<gene>
    <name evidence="1" type="ORF">VTJ49DRAFT_7646</name>
</gene>
<protein>
    <submittedName>
        <fullName evidence="1">Uncharacterized protein</fullName>
    </submittedName>
</protein>
<organism evidence="1 2">
    <name type="scientific">Humicola insolens</name>
    <name type="common">Soft-rot fungus</name>
    <dbReference type="NCBI Taxonomy" id="85995"/>
    <lineage>
        <taxon>Eukaryota</taxon>
        <taxon>Fungi</taxon>
        <taxon>Dikarya</taxon>
        <taxon>Ascomycota</taxon>
        <taxon>Pezizomycotina</taxon>
        <taxon>Sordariomycetes</taxon>
        <taxon>Sordariomycetidae</taxon>
        <taxon>Sordariales</taxon>
        <taxon>Chaetomiaceae</taxon>
        <taxon>Mycothermus</taxon>
    </lineage>
</organism>
<accession>A0ABR3VGI2</accession>